<keyword evidence="2" id="KW-0808">Transferase</keyword>
<reference evidence="5" key="1">
    <citation type="submission" date="2020-07" db="EMBL/GenBank/DDBJ databases">
        <title>Huge and variable diversity of episymbiotic CPR bacteria and DPANN archaea in groundwater ecosystems.</title>
        <authorList>
            <person name="He C.Y."/>
            <person name="Keren R."/>
            <person name="Whittaker M."/>
            <person name="Farag I.F."/>
            <person name="Doudna J."/>
            <person name="Cate J.H.D."/>
            <person name="Banfield J.F."/>
        </authorList>
    </citation>
    <scope>NUCLEOTIDE SEQUENCE</scope>
    <source>
        <strain evidence="5">NC_groundwater_1586_Pr3_B-0.1um_66_15</strain>
    </source>
</reference>
<sequence length="159" mass="17873">MTVTIRDAARGDVPLILKFVTDLAAYEKLSHEAKATEADLERELFGAAPRVFCQIAEHEGAPAGFALWFYTFSTFEGRHGIWLEDLFVNPEMRGHGIGKALLIDLARRCVREGLGRFEWAVLDWNQPSIDFYAAQGATFMDDWRRCRVTGEALHKLGAA</sequence>
<proteinExistence type="inferred from homology"/>
<evidence type="ECO:0000256" key="1">
    <source>
        <dbReference type="ARBA" id="ARBA00008694"/>
    </source>
</evidence>
<comment type="similarity">
    <text evidence="1">Belongs to the acetyltransferase family.</text>
</comment>
<accession>A0A933NZV8</accession>
<dbReference type="Gene3D" id="3.40.630.30">
    <property type="match status" value="1"/>
</dbReference>
<dbReference type="SUPFAM" id="SSF55729">
    <property type="entry name" value="Acyl-CoA N-acyltransferases (Nat)"/>
    <property type="match status" value="1"/>
</dbReference>
<comment type="caution">
    <text evidence="5">The sequence shown here is derived from an EMBL/GenBank/DDBJ whole genome shotgun (WGS) entry which is preliminary data.</text>
</comment>
<evidence type="ECO:0000259" key="4">
    <source>
        <dbReference type="PROSITE" id="PS51186"/>
    </source>
</evidence>
<keyword evidence="3" id="KW-0012">Acyltransferase</keyword>
<protein>
    <submittedName>
        <fullName evidence="5">GNAT family N-acetyltransferase</fullName>
    </submittedName>
</protein>
<dbReference type="FunFam" id="3.40.630.30:FF:000064">
    <property type="entry name" value="GNAT family acetyltransferase"/>
    <property type="match status" value="1"/>
</dbReference>
<dbReference type="Proteomes" id="UP000782610">
    <property type="component" value="Unassembled WGS sequence"/>
</dbReference>
<feature type="domain" description="N-acetyltransferase" evidence="4">
    <location>
        <begin position="3"/>
        <end position="159"/>
    </location>
</feature>
<dbReference type="PROSITE" id="PS51186">
    <property type="entry name" value="GNAT"/>
    <property type="match status" value="1"/>
</dbReference>
<evidence type="ECO:0000256" key="2">
    <source>
        <dbReference type="ARBA" id="ARBA00022679"/>
    </source>
</evidence>
<dbReference type="Pfam" id="PF00583">
    <property type="entry name" value="Acetyltransf_1"/>
    <property type="match status" value="1"/>
</dbReference>
<dbReference type="CDD" id="cd04301">
    <property type="entry name" value="NAT_SF"/>
    <property type="match status" value="1"/>
</dbReference>
<dbReference type="InterPro" id="IPR016181">
    <property type="entry name" value="Acyl_CoA_acyltransferase"/>
</dbReference>
<dbReference type="PANTHER" id="PTHR10545:SF29">
    <property type="entry name" value="GH14572P-RELATED"/>
    <property type="match status" value="1"/>
</dbReference>
<evidence type="ECO:0000313" key="5">
    <source>
        <dbReference type="EMBL" id="MBI4923466.1"/>
    </source>
</evidence>
<evidence type="ECO:0000313" key="6">
    <source>
        <dbReference type="Proteomes" id="UP000782610"/>
    </source>
</evidence>
<dbReference type="PANTHER" id="PTHR10545">
    <property type="entry name" value="DIAMINE N-ACETYLTRANSFERASE"/>
    <property type="match status" value="1"/>
</dbReference>
<gene>
    <name evidence="5" type="ORF">HY834_17130</name>
</gene>
<dbReference type="InterPro" id="IPR000182">
    <property type="entry name" value="GNAT_dom"/>
</dbReference>
<dbReference type="EMBL" id="JACRAF010000056">
    <property type="protein sequence ID" value="MBI4923466.1"/>
    <property type="molecule type" value="Genomic_DNA"/>
</dbReference>
<dbReference type="GO" id="GO:0008080">
    <property type="term" value="F:N-acetyltransferase activity"/>
    <property type="evidence" value="ECO:0007669"/>
    <property type="project" value="TreeGrafter"/>
</dbReference>
<dbReference type="AlphaFoldDB" id="A0A933NZV8"/>
<organism evidence="5 6">
    <name type="scientific">Devosia nanyangense</name>
    <dbReference type="NCBI Taxonomy" id="1228055"/>
    <lineage>
        <taxon>Bacteria</taxon>
        <taxon>Pseudomonadati</taxon>
        <taxon>Pseudomonadota</taxon>
        <taxon>Alphaproteobacteria</taxon>
        <taxon>Hyphomicrobiales</taxon>
        <taxon>Devosiaceae</taxon>
        <taxon>Devosia</taxon>
    </lineage>
</organism>
<evidence type="ECO:0000256" key="3">
    <source>
        <dbReference type="ARBA" id="ARBA00023315"/>
    </source>
</evidence>
<dbReference type="InterPro" id="IPR051016">
    <property type="entry name" value="Diverse_Substrate_AcTransf"/>
</dbReference>
<name>A0A933NZV8_9HYPH</name>